<name>A0ABS2IN61_9ACTN</name>
<dbReference type="SUPFAM" id="SSF53335">
    <property type="entry name" value="S-adenosyl-L-methionine-dependent methyltransferases"/>
    <property type="match status" value="1"/>
</dbReference>
<dbReference type="Proteomes" id="UP001518872">
    <property type="component" value="Unassembled WGS sequence"/>
</dbReference>
<dbReference type="EMBL" id="JAFEUC010000002">
    <property type="protein sequence ID" value="MBM7075782.1"/>
    <property type="molecule type" value="Genomic_DNA"/>
</dbReference>
<dbReference type="InterPro" id="IPR029063">
    <property type="entry name" value="SAM-dependent_MTases_sf"/>
</dbReference>
<dbReference type="CDD" id="cd02440">
    <property type="entry name" value="AdoMet_MTases"/>
    <property type="match status" value="1"/>
</dbReference>
<dbReference type="PIRSF" id="PIRSF017393">
    <property type="entry name" value="MTase_SAV2177"/>
    <property type="match status" value="1"/>
</dbReference>
<evidence type="ECO:0000256" key="1">
    <source>
        <dbReference type="SAM" id="MobiDB-lite"/>
    </source>
</evidence>
<feature type="region of interest" description="Disordered" evidence="1">
    <location>
        <begin position="1"/>
        <end position="28"/>
    </location>
</feature>
<comment type="caution">
    <text evidence="2">The sequence shown here is derived from an EMBL/GenBank/DDBJ whole genome shotgun (WGS) entry which is preliminary data.</text>
</comment>
<keyword evidence="3" id="KW-1185">Reference proteome</keyword>
<proteinExistence type="predicted"/>
<dbReference type="GO" id="GO:0032259">
    <property type="term" value="P:methylation"/>
    <property type="evidence" value="ECO:0007669"/>
    <property type="project" value="UniProtKB-KW"/>
</dbReference>
<dbReference type="RefSeq" id="WP_204924146.1">
    <property type="nucleotide sequence ID" value="NZ_JAFEUC010000002.1"/>
</dbReference>
<reference evidence="2 3" key="1">
    <citation type="submission" date="2021-02" db="EMBL/GenBank/DDBJ databases">
        <authorList>
            <person name="Ra J.-S."/>
        </authorList>
    </citation>
    <scope>NUCLEOTIDE SEQUENCE [LARGE SCALE GENOMIC DNA]</scope>
    <source>
        <strain evidence="2 3">MMS20-R1-14</strain>
    </source>
</reference>
<dbReference type="GO" id="GO:0008168">
    <property type="term" value="F:methyltransferase activity"/>
    <property type="evidence" value="ECO:0007669"/>
    <property type="project" value="UniProtKB-KW"/>
</dbReference>
<gene>
    <name evidence="2" type="ORF">JQX11_05360</name>
</gene>
<dbReference type="InterPro" id="IPR006764">
    <property type="entry name" value="SAM_dep_MeTrfase_SAV2177_type"/>
</dbReference>
<keyword evidence="2" id="KW-0808">Transferase</keyword>
<sequence>MPAHAVDAGALPHRGDELGGQAEMQTPDGLPAEIDLSRPSAARVYDYFLGGAHNFEIDRRLAEQIAGMTPNLAATMRSGREFLRRAVRALLDAGIDQFLDIGSGIPTVGNVHEVAQAADPQARIVYVDIDPVAVAHSRELLTGNDRAVAVHADLREPKLILDEARSSGLIDFDRPLGILLAGVVHFVPDADRPADILATLRAAAAPGSFLVISHSTFEDQPQEMLDAQRLSARTDTEITLRSRAEITGFFGDWTLLAPGVVHMPLWRPDSPSDVDDHPERFGAFGGVARHDRPAG</sequence>
<evidence type="ECO:0000313" key="3">
    <source>
        <dbReference type="Proteomes" id="UP001518872"/>
    </source>
</evidence>
<dbReference type="Gene3D" id="3.40.50.150">
    <property type="entry name" value="Vaccinia Virus protein VP39"/>
    <property type="match status" value="1"/>
</dbReference>
<dbReference type="Pfam" id="PF04672">
    <property type="entry name" value="Methyltransf_19"/>
    <property type="match status" value="1"/>
</dbReference>
<protein>
    <submittedName>
        <fullName evidence="2">SAM-dependent methyltransferase</fullName>
    </submittedName>
</protein>
<keyword evidence="2" id="KW-0489">Methyltransferase</keyword>
<organism evidence="2 3">
    <name type="scientific">Micromonospora humida</name>
    <dbReference type="NCBI Taxonomy" id="2809018"/>
    <lineage>
        <taxon>Bacteria</taxon>
        <taxon>Bacillati</taxon>
        <taxon>Actinomycetota</taxon>
        <taxon>Actinomycetes</taxon>
        <taxon>Micromonosporales</taxon>
        <taxon>Micromonosporaceae</taxon>
        <taxon>Micromonospora</taxon>
    </lineage>
</organism>
<evidence type="ECO:0000313" key="2">
    <source>
        <dbReference type="EMBL" id="MBM7075782.1"/>
    </source>
</evidence>
<accession>A0ABS2IN61</accession>